<dbReference type="EMBL" id="UZAM01010846">
    <property type="protein sequence ID" value="VDP13915.1"/>
    <property type="molecule type" value="Genomic_DNA"/>
</dbReference>
<dbReference type="Proteomes" id="UP000270296">
    <property type="component" value="Unassembled WGS sequence"/>
</dbReference>
<evidence type="ECO:0000313" key="1">
    <source>
        <dbReference type="EMBL" id="VDP13915.1"/>
    </source>
</evidence>
<protein>
    <submittedName>
        <fullName evidence="1 3">Uncharacterized protein</fullName>
    </submittedName>
</protein>
<reference evidence="3" key="1">
    <citation type="submission" date="2016-06" db="UniProtKB">
        <authorList>
            <consortium name="WormBaseParasite"/>
        </authorList>
    </citation>
    <scope>IDENTIFICATION</scope>
</reference>
<evidence type="ECO:0000313" key="3">
    <source>
        <dbReference type="WBParaSite" id="SBAD_0000797501-mRNA-1"/>
    </source>
</evidence>
<dbReference type="AlphaFoldDB" id="A0A183IVN7"/>
<evidence type="ECO:0000313" key="2">
    <source>
        <dbReference type="Proteomes" id="UP000270296"/>
    </source>
</evidence>
<organism evidence="3">
    <name type="scientific">Soboliphyme baturini</name>
    <dbReference type="NCBI Taxonomy" id="241478"/>
    <lineage>
        <taxon>Eukaryota</taxon>
        <taxon>Metazoa</taxon>
        <taxon>Ecdysozoa</taxon>
        <taxon>Nematoda</taxon>
        <taxon>Enoplea</taxon>
        <taxon>Dorylaimia</taxon>
        <taxon>Dioctophymatida</taxon>
        <taxon>Dioctophymatoidea</taxon>
        <taxon>Soboliphymatidae</taxon>
        <taxon>Soboliphyme</taxon>
    </lineage>
</organism>
<proteinExistence type="predicted"/>
<gene>
    <name evidence="1" type="ORF">SBAD_LOCUS7684</name>
</gene>
<name>A0A183IVN7_9BILA</name>
<dbReference type="WBParaSite" id="SBAD_0000797501-mRNA-1">
    <property type="protein sequence ID" value="SBAD_0000797501-mRNA-1"/>
    <property type="gene ID" value="SBAD_0000797501"/>
</dbReference>
<sequence length="171" mass="18864">MCGANCTSDGGQSESANVAIRLVNSSAMRVAKTTLHDGRIGISDNLYEVRSTWTVKGRRLAGQQVGCHSLALTSLVTAFRHLSFLRLLLHIGVRFERPDEETEISPPSKASMASKSFTIRSLIEPDKPDDRRKTGTLLAYRQTHFVLAVAQVKAISKRLKAAHAHFYSKPM</sequence>
<accession>A0A183IVN7</accession>
<reference evidence="1 2" key="2">
    <citation type="submission" date="2018-11" db="EMBL/GenBank/DDBJ databases">
        <authorList>
            <consortium name="Pathogen Informatics"/>
        </authorList>
    </citation>
    <scope>NUCLEOTIDE SEQUENCE [LARGE SCALE GENOMIC DNA]</scope>
</reference>
<keyword evidence="2" id="KW-1185">Reference proteome</keyword>